<accession>A0ABU5VVS6</accession>
<evidence type="ECO:0008006" key="5">
    <source>
        <dbReference type="Google" id="ProtNLM"/>
    </source>
</evidence>
<feature type="compositionally biased region" description="Polar residues" evidence="1">
    <location>
        <begin position="217"/>
        <end position="227"/>
    </location>
</feature>
<feature type="region of interest" description="Disordered" evidence="1">
    <location>
        <begin position="1"/>
        <end position="191"/>
    </location>
</feature>
<reference evidence="3 4" key="1">
    <citation type="submission" date="2023-11" db="EMBL/GenBank/DDBJ databases">
        <title>A Novel Polar Bacteriovorax (B. antarcticus) Isolated from the Biocrust in Antarctica.</title>
        <authorList>
            <person name="Mun W."/>
            <person name="Choi S.Y."/>
            <person name="Mitchell R.J."/>
        </authorList>
    </citation>
    <scope>NUCLEOTIDE SEQUENCE [LARGE SCALE GENOMIC DNA]</scope>
    <source>
        <strain evidence="3 4">PP10</strain>
    </source>
</reference>
<dbReference type="Proteomes" id="UP001302274">
    <property type="component" value="Unassembled WGS sequence"/>
</dbReference>
<keyword evidence="4" id="KW-1185">Reference proteome</keyword>
<sequence length="360" mass="40334">MEFSFDRSRDSGARRPDSQTQSQPQNNSQQSAGPRPGPDLNTADPSTIANERLRKAIERNRSKQAEREAGRPPQAQSFAQPQQQQAAPQAEQQQQGSFFSQSSHLSQDDQAHIAQQEALREAHRQANMEAMRAREAQKQAEYAAYAQHAQQAANTEREEHREQMRQEAKQQAPQLPPEAPKAAETQSPRARLRARMAGAAKVAEANGTMNDHVDTTPMPSKGTSVVSRRSVAKPDDTEFVPVKRTPKKVASQISYTTTSTRKKQKSMDPKYVNWLVKGSWIFCGLMVLRLIFATGGVTDFYSQKGAVADRLAELSDIKKENMQLVREIERMRSDSGFQKKLVRDNLGFIAADEFLVLFPK</sequence>
<feature type="compositionally biased region" description="Low complexity" evidence="1">
    <location>
        <begin position="72"/>
        <end position="103"/>
    </location>
</feature>
<name>A0ABU5VVS6_9BACT</name>
<comment type="caution">
    <text evidence="3">The sequence shown here is derived from an EMBL/GenBank/DDBJ whole genome shotgun (WGS) entry which is preliminary data.</text>
</comment>
<feature type="compositionally biased region" description="Basic and acidic residues" evidence="1">
    <location>
        <begin position="155"/>
        <end position="168"/>
    </location>
</feature>
<keyword evidence="2" id="KW-0812">Transmembrane</keyword>
<keyword evidence="2" id="KW-1133">Transmembrane helix</keyword>
<feature type="transmembrane region" description="Helical" evidence="2">
    <location>
        <begin position="271"/>
        <end position="292"/>
    </location>
</feature>
<feature type="compositionally biased region" description="Basic and acidic residues" evidence="1">
    <location>
        <begin position="118"/>
        <end position="138"/>
    </location>
</feature>
<evidence type="ECO:0000256" key="1">
    <source>
        <dbReference type="SAM" id="MobiDB-lite"/>
    </source>
</evidence>
<organism evidence="3 4">
    <name type="scientific">Bacteriovorax antarcticus</name>
    <dbReference type="NCBI Taxonomy" id="3088717"/>
    <lineage>
        <taxon>Bacteria</taxon>
        <taxon>Pseudomonadati</taxon>
        <taxon>Bdellovibrionota</taxon>
        <taxon>Bacteriovoracia</taxon>
        <taxon>Bacteriovoracales</taxon>
        <taxon>Bacteriovoracaceae</taxon>
        <taxon>Bacteriovorax</taxon>
    </lineage>
</organism>
<feature type="compositionally biased region" description="Low complexity" evidence="1">
    <location>
        <begin position="139"/>
        <end position="153"/>
    </location>
</feature>
<dbReference type="RefSeq" id="WP_323576955.1">
    <property type="nucleotide sequence ID" value="NZ_JAYGJQ010000002.1"/>
</dbReference>
<feature type="region of interest" description="Disordered" evidence="1">
    <location>
        <begin position="209"/>
        <end position="232"/>
    </location>
</feature>
<feature type="compositionally biased region" description="Low complexity" evidence="1">
    <location>
        <begin position="18"/>
        <end position="31"/>
    </location>
</feature>
<proteinExistence type="predicted"/>
<keyword evidence="2" id="KW-0472">Membrane</keyword>
<evidence type="ECO:0000256" key="2">
    <source>
        <dbReference type="SAM" id="Phobius"/>
    </source>
</evidence>
<protein>
    <recommendedName>
        <fullName evidence="5">Septum formation initiator</fullName>
    </recommendedName>
</protein>
<evidence type="ECO:0000313" key="3">
    <source>
        <dbReference type="EMBL" id="MEA9357061.1"/>
    </source>
</evidence>
<gene>
    <name evidence="3" type="ORF">SHI21_12625</name>
</gene>
<evidence type="ECO:0000313" key="4">
    <source>
        <dbReference type="Proteomes" id="UP001302274"/>
    </source>
</evidence>
<dbReference type="EMBL" id="JAYGJQ010000002">
    <property type="protein sequence ID" value="MEA9357061.1"/>
    <property type="molecule type" value="Genomic_DNA"/>
</dbReference>
<feature type="compositionally biased region" description="Basic and acidic residues" evidence="1">
    <location>
        <begin position="1"/>
        <end position="17"/>
    </location>
</feature>
<feature type="compositionally biased region" description="Basic and acidic residues" evidence="1">
    <location>
        <begin position="51"/>
        <end position="70"/>
    </location>
</feature>